<accession>R7YPG0</accession>
<evidence type="ECO:0000256" key="1">
    <source>
        <dbReference type="SAM" id="Phobius"/>
    </source>
</evidence>
<dbReference type="Proteomes" id="UP000016924">
    <property type="component" value="Unassembled WGS sequence"/>
</dbReference>
<dbReference type="EMBL" id="JH767564">
    <property type="protein sequence ID" value="EON63694.1"/>
    <property type="molecule type" value="Genomic_DNA"/>
</dbReference>
<protein>
    <submittedName>
        <fullName evidence="3">Uncharacterized protein</fullName>
    </submittedName>
</protein>
<dbReference type="eggNOG" id="ENOG502S2FQ">
    <property type="taxonomic scope" value="Eukaryota"/>
</dbReference>
<dbReference type="HOGENOM" id="CLU_050091_0_0_1"/>
<keyword evidence="1" id="KW-0472">Membrane</keyword>
<name>R7YPG0_CONA1</name>
<keyword evidence="1" id="KW-0812">Transmembrane</keyword>
<evidence type="ECO:0000313" key="3">
    <source>
        <dbReference type="EMBL" id="EON63694.1"/>
    </source>
</evidence>
<gene>
    <name evidence="3" type="ORF">W97_02922</name>
</gene>
<sequence>MRLQKALLGWSIVIRSILGAFAGSAGNIKPDLSRGTPSLENQLRRDAEDFLAALTRSQVHSVIAHAPRLRAARQVGDASRFDPIAWETATEQACQTALGALQGRASNPSGIAVCYNLPSLDNVTGIFQAEMRMYNITPPTGPWTGITSQDISLTLSYLDATVQATEGTLIKREDIPLSPIKYKHKTQLFKRQDRGLSRIETMNYVGQINSTLMSSGMSETQLQSVLAPAIRLTAVSPGTGEEVTATLSSTEASFLSGALAKLALTPTDAATAAASPFVLPGTSLGVFPVGLIVTMAWVVGFAGAVGYGTIGRIRFRDQYRRRKKSELAMGMRML</sequence>
<dbReference type="OMA" id="SGIAVCY"/>
<reference evidence="4" key="1">
    <citation type="submission" date="2012-06" db="EMBL/GenBank/DDBJ databases">
        <title>The genome sequence of Coniosporium apollinis CBS 100218.</title>
        <authorList>
            <consortium name="The Broad Institute Genome Sequencing Platform"/>
            <person name="Cuomo C."/>
            <person name="Gorbushina A."/>
            <person name="Noack S."/>
            <person name="Walker B."/>
            <person name="Young S.K."/>
            <person name="Zeng Q."/>
            <person name="Gargeya S."/>
            <person name="Fitzgerald M."/>
            <person name="Haas B."/>
            <person name="Abouelleil A."/>
            <person name="Alvarado L."/>
            <person name="Arachchi H.M."/>
            <person name="Berlin A.M."/>
            <person name="Chapman S.B."/>
            <person name="Goldberg J."/>
            <person name="Griggs A."/>
            <person name="Gujja S."/>
            <person name="Hansen M."/>
            <person name="Howarth C."/>
            <person name="Imamovic A."/>
            <person name="Larimer J."/>
            <person name="McCowan C."/>
            <person name="Montmayeur A."/>
            <person name="Murphy C."/>
            <person name="Neiman D."/>
            <person name="Pearson M."/>
            <person name="Priest M."/>
            <person name="Roberts A."/>
            <person name="Saif S."/>
            <person name="Shea T."/>
            <person name="Sisk P."/>
            <person name="Sykes S."/>
            <person name="Wortman J."/>
            <person name="Nusbaum C."/>
            <person name="Birren B."/>
        </authorList>
    </citation>
    <scope>NUCLEOTIDE SEQUENCE [LARGE SCALE GENOMIC DNA]</scope>
    <source>
        <strain evidence="4">CBS 100218</strain>
    </source>
</reference>
<proteinExistence type="predicted"/>
<keyword evidence="1" id="KW-1133">Transmembrane helix</keyword>
<feature type="signal peptide" evidence="2">
    <location>
        <begin position="1"/>
        <end position="19"/>
    </location>
</feature>
<dbReference type="GeneID" id="19900233"/>
<dbReference type="OrthoDB" id="2596908at2759"/>
<feature type="transmembrane region" description="Helical" evidence="1">
    <location>
        <begin position="285"/>
        <end position="310"/>
    </location>
</feature>
<organism evidence="3 4">
    <name type="scientific">Coniosporium apollinis (strain CBS 100218)</name>
    <name type="common">Rock-inhabiting black yeast</name>
    <dbReference type="NCBI Taxonomy" id="1168221"/>
    <lineage>
        <taxon>Eukaryota</taxon>
        <taxon>Fungi</taxon>
        <taxon>Dikarya</taxon>
        <taxon>Ascomycota</taxon>
        <taxon>Pezizomycotina</taxon>
        <taxon>Dothideomycetes</taxon>
        <taxon>Dothideomycetes incertae sedis</taxon>
        <taxon>Coniosporium</taxon>
    </lineage>
</organism>
<keyword evidence="4" id="KW-1185">Reference proteome</keyword>
<keyword evidence="2" id="KW-0732">Signal</keyword>
<evidence type="ECO:0000256" key="2">
    <source>
        <dbReference type="SAM" id="SignalP"/>
    </source>
</evidence>
<evidence type="ECO:0000313" key="4">
    <source>
        <dbReference type="Proteomes" id="UP000016924"/>
    </source>
</evidence>
<dbReference type="RefSeq" id="XP_007779011.1">
    <property type="nucleotide sequence ID" value="XM_007780821.1"/>
</dbReference>
<feature type="chain" id="PRO_5004449888" evidence="2">
    <location>
        <begin position="20"/>
        <end position="334"/>
    </location>
</feature>
<dbReference type="AlphaFoldDB" id="R7YPG0"/>
<dbReference type="STRING" id="1168221.R7YPG0"/>